<gene>
    <name evidence="8" type="primary">WBGene00107438</name>
</gene>
<keyword evidence="3" id="KW-0963">Cytoplasm</keyword>
<comment type="subcellular location">
    <subcellularLocation>
        <location evidence="1">Cytoplasm</location>
    </subcellularLocation>
</comment>
<dbReference type="InterPro" id="IPR002423">
    <property type="entry name" value="Cpn60/GroEL/TCP-1"/>
</dbReference>
<dbReference type="GO" id="GO:0005524">
    <property type="term" value="F:ATP binding"/>
    <property type="evidence" value="ECO:0007669"/>
    <property type="project" value="UniProtKB-KW"/>
</dbReference>
<keyword evidence="5 7" id="KW-0067">ATP-binding</keyword>
<dbReference type="GO" id="GO:0005832">
    <property type="term" value="C:chaperonin-containing T-complex"/>
    <property type="evidence" value="ECO:0000318"/>
    <property type="project" value="GO_Central"/>
</dbReference>
<dbReference type="AlphaFoldDB" id="A0A2A6C9A0"/>
<dbReference type="SUPFAM" id="SSF48592">
    <property type="entry name" value="GroEL equatorial domain-like"/>
    <property type="match status" value="1"/>
</dbReference>
<reference evidence="9" key="1">
    <citation type="journal article" date="2008" name="Nat. Genet.">
        <title>The Pristionchus pacificus genome provides a unique perspective on nematode lifestyle and parasitism.</title>
        <authorList>
            <person name="Dieterich C."/>
            <person name="Clifton S.W."/>
            <person name="Schuster L.N."/>
            <person name="Chinwalla A."/>
            <person name="Delehaunty K."/>
            <person name="Dinkelacker I."/>
            <person name="Fulton L."/>
            <person name="Fulton R."/>
            <person name="Godfrey J."/>
            <person name="Minx P."/>
            <person name="Mitreva M."/>
            <person name="Roeseler W."/>
            <person name="Tian H."/>
            <person name="Witte H."/>
            <person name="Yang S.P."/>
            <person name="Wilson R.K."/>
            <person name="Sommer R.J."/>
        </authorList>
    </citation>
    <scope>NUCLEOTIDE SEQUENCE [LARGE SCALE GENOMIC DNA]</scope>
    <source>
        <strain evidence="9">PS312</strain>
    </source>
</reference>
<dbReference type="Proteomes" id="UP000005239">
    <property type="component" value="Unassembled WGS sequence"/>
</dbReference>
<evidence type="ECO:0000256" key="3">
    <source>
        <dbReference type="ARBA" id="ARBA00022490"/>
    </source>
</evidence>
<dbReference type="FunFam" id="3.50.7.10:FF:000004">
    <property type="entry name" value="T-complex protein 1 subunit zeta"/>
    <property type="match status" value="1"/>
</dbReference>
<dbReference type="Gene3D" id="3.30.260.10">
    <property type="entry name" value="TCP-1-like chaperonin intermediate domain"/>
    <property type="match status" value="1"/>
</dbReference>
<dbReference type="PROSITE" id="PS00751">
    <property type="entry name" value="TCP1_2"/>
    <property type="match status" value="1"/>
</dbReference>
<dbReference type="SUPFAM" id="SSF52029">
    <property type="entry name" value="GroEL apical domain-like"/>
    <property type="match status" value="1"/>
</dbReference>
<organism evidence="8 9">
    <name type="scientific">Pristionchus pacificus</name>
    <name type="common">Parasitic nematode worm</name>
    <dbReference type="NCBI Taxonomy" id="54126"/>
    <lineage>
        <taxon>Eukaryota</taxon>
        <taxon>Metazoa</taxon>
        <taxon>Ecdysozoa</taxon>
        <taxon>Nematoda</taxon>
        <taxon>Chromadorea</taxon>
        <taxon>Rhabditida</taxon>
        <taxon>Rhabditina</taxon>
        <taxon>Diplogasteromorpha</taxon>
        <taxon>Diplogasteroidea</taxon>
        <taxon>Neodiplogasteridae</taxon>
        <taxon>Pristionchus</taxon>
    </lineage>
</organism>
<evidence type="ECO:0000256" key="1">
    <source>
        <dbReference type="ARBA" id="ARBA00004496"/>
    </source>
</evidence>
<dbReference type="InterPro" id="IPR012722">
    <property type="entry name" value="Chap_CCT_zeta"/>
</dbReference>
<sequence length="851" mass="95229">MAPGFMKFIGKLFKSIDKKPPPRELNEGEVSAESTERQIFGYDNTLGIEPTWSLTVGSQRDKRRLFLARCLSLYYSSFLHDRSLLIDILVEPSTVALGYCNRLSRLVTEYYDTVLLDPSDETDEDQLELAVIYRKRTLRLESRDLVDFLRPLHLVPRRFDPPLALTRIYTLAGEISWATLAIDEKRHVPVSVMKFSDLTPKERHYLQWQDVDHWRWVPWECLPHESGYTGTPYDLVSMVYIHGNCLWSLDHSLLPFENELGLLNAFSVLLKNNGYFFRTYACRFPIIEETIWKASVNIRDYRRRVLIAHRSLSNVVIRAVMTEITKRVANAVELQGIIKWNLGPKGTLKMLVSGSGVIKLTKDGNVLLHEMSIQHPTASMIAKASTDQDNITGDGSTSTVLLISELLKQGENYIADGVHHRGIRMGQFIEGFVWANAKTLQLLDQFKVAAKADRQTLLEVARTSLRTKLHHKLADHMSECIVDAVLASVERLPGVKKVKKMADGIVDAVLAIKTADGPPDLHMAEIMEMMHDSDMDTCLVKGFVLDNGARHPDMPKRVKDAFILTANVSLEYEKTEVNSGLFDKSAGEREKLLAAEQEFITRRVHRIIELKKKVCEGNTKGFVLINQKGIDPPSLDLLAAEGIVALRRAKRRNMERLQLACGGEAVNSVDDLTPKVLGYAGLVYEHTLGEEKYTFVEECKEPKSVTSLVKGPNRLSFIQVKDAIHDGLRAVLNTINDGALVPGAGAFEVAAHVALKKSMDEIEGRAKLGAQAYANALLVIPKTLAQNGGFDAQESIVKMVEEREACPEIAVGLDINSGEPAQPTGIWDNVVVKRNTLWTSFSLARSLLNVN</sequence>
<name>A0A2A6C9A0_PRIPA</name>
<dbReference type="InterPro" id="IPR027409">
    <property type="entry name" value="GroEL-like_apical_dom_sf"/>
</dbReference>
<evidence type="ECO:0000313" key="8">
    <source>
        <dbReference type="EnsemblMetazoa" id="PPA17884.1"/>
    </source>
</evidence>
<dbReference type="SUPFAM" id="SSF54849">
    <property type="entry name" value="GroEL-intermediate domain like"/>
    <property type="match status" value="2"/>
</dbReference>
<dbReference type="GO" id="GO:0051082">
    <property type="term" value="F:unfolded protein binding"/>
    <property type="evidence" value="ECO:0000318"/>
    <property type="project" value="GO_Central"/>
</dbReference>
<dbReference type="Gene3D" id="1.10.560.10">
    <property type="entry name" value="GroEL-like equatorial domain"/>
    <property type="match status" value="1"/>
</dbReference>
<dbReference type="OrthoDB" id="10052040at2759"/>
<evidence type="ECO:0000256" key="7">
    <source>
        <dbReference type="RuleBase" id="RU004187"/>
    </source>
</evidence>
<dbReference type="EnsemblMetazoa" id="PPA17884.1">
    <property type="protein sequence ID" value="PPA17884.1"/>
    <property type="gene ID" value="WBGene00107438"/>
</dbReference>
<accession>A0A2A6C9A0</accession>
<dbReference type="InterPro" id="IPR027413">
    <property type="entry name" value="GROEL-like_equatorial_sf"/>
</dbReference>
<evidence type="ECO:0000256" key="5">
    <source>
        <dbReference type="ARBA" id="ARBA00022840"/>
    </source>
</evidence>
<keyword evidence="4 7" id="KW-0547">Nucleotide-binding</keyword>
<dbReference type="PANTHER" id="PTHR11353">
    <property type="entry name" value="CHAPERONIN"/>
    <property type="match status" value="1"/>
</dbReference>
<dbReference type="GO" id="GO:0140662">
    <property type="term" value="F:ATP-dependent protein folding chaperone"/>
    <property type="evidence" value="ECO:0007669"/>
    <property type="project" value="InterPro"/>
</dbReference>
<dbReference type="Pfam" id="PF00118">
    <property type="entry name" value="Cpn60_TCP1"/>
    <property type="match status" value="2"/>
</dbReference>
<dbReference type="CDD" id="cd03342">
    <property type="entry name" value="TCP1_zeta"/>
    <property type="match status" value="1"/>
</dbReference>
<dbReference type="InterPro" id="IPR017998">
    <property type="entry name" value="Chaperone_TCP-1"/>
</dbReference>
<evidence type="ECO:0000256" key="6">
    <source>
        <dbReference type="ARBA" id="ARBA00023186"/>
    </source>
</evidence>
<evidence type="ECO:0000256" key="2">
    <source>
        <dbReference type="ARBA" id="ARBA00008020"/>
    </source>
</evidence>
<accession>A0A8R1YE94</accession>
<evidence type="ECO:0000256" key="4">
    <source>
        <dbReference type="ARBA" id="ARBA00022741"/>
    </source>
</evidence>
<dbReference type="InterPro" id="IPR002194">
    <property type="entry name" value="Chaperonin_TCP-1_CS"/>
</dbReference>
<dbReference type="GO" id="GO:0016887">
    <property type="term" value="F:ATP hydrolysis activity"/>
    <property type="evidence" value="ECO:0007669"/>
    <property type="project" value="InterPro"/>
</dbReference>
<dbReference type="PRINTS" id="PR00304">
    <property type="entry name" value="TCOMPLEXTCP1"/>
</dbReference>
<evidence type="ECO:0008006" key="10">
    <source>
        <dbReference type="Google" id="ProtNLM"/>
    </source>
</evidence>
<proteinExistence type="inferred from homology"/>
<keyword evidence="9" id="KW-1185">Reference proteome</keyword>
<comment type="similarity">
    <text evidence="2 7">Belongs to the TCP-1 chaperonin family.</text>
</comment>
<protein>
    <recommendedName>
        <fullName evidence="10">Cct-6</fullName>
    </recommendedName>
</protein>
<reference evidence="8" key="2">
    <citation type="submission" date="2022-06" db="UniProtKB">
        <authorList>
            <consortium name="EnsemblMetazoa"/>
        </authorList>
    </citation>
    <scope>IDENTIFICATION</scope>
    <source>
        <strain evidence="8">PS312</strain>
    </source>
</reference>
<keyword evidence="6 7" id="KW-0143">Chaperone</keyword>
<dbReference type="FunFam" id="1.10.560.10:FF:000058">
    <property type="entry name" value="T-complex protein 1 subunit zeta"/>
    <property type="match status" value="1"/>
</dbReference>
<dbReference type="GO" id="GO:0006457">
    <property type="term" value="P:protein folding"/>
    <property type="evidence" value="ECO:0000318"/>
    <property type="project" value="GO_Central"/>
</dbReference>
<dbReference type="InterPro" id="IPR027410">
    <property type="entry name" value="TCP-1-like_intermed_sf"/>
</dbReference>
<dbReference type="Gene3D" id="3.50.7.10">
    <property type="entry name" value="GroEL"/>
    <property type="match status" value="1"/>
</dbReference>
<evidence type="ECO:0000313" key="9">
    <source>
        <dbReference type="Proteomes" id="UP000005239"/>
    </source>
</evidence>